<organism evidence="1">
    <name type="scientific">Pseudomonas aeruginosa</name>
    <dbReference type="NCBI Taxonomy" id="287"/>
    <lineage>
        <taxon>Bacteria</taxon>
        <taxon>Pseudomonadati</taxon>
        <taxon>Pseudomonadota</taxon>
        <taxon>Gammaproteobacteria</taxon>
        <taxon>Pseudomonadales</taxon>
        <taxon>Pseudomonadaceae</taxon>
        <taxon>Pseudomonas</taxon>
    </lineage>
</organism>
<accession>A0A0G4ZJR2</accession>
<reference evidence="1" key="1">
    <citation type="journal article" date="2016" name="PLoS ONE">
        <title>A Site-Specific Integrative Plasmid Found in Pseudomonas aeruginosa Clinical Isolate HS87 along with A Plasmid Carrying an Aminoglycoside-Resistant Gene.</title>
        <authorList>
            <person name="Bi D."/>
            <person name="Xie Y."/>
            <person name="Tai C."/>
            <person name="Jiang X."/>
            <person name="Zhang J."/>
            <person name="Harrison E.M."/>
            <person name="Jia S."/>
            <person name="Deng Z."/>
            <person name="Rajakumar K."/>
            <person name="Ou H.Y."/>
        </authorList>
    </citation>
    <scope>NUCLEOTIDE SEQUENCE</scope>
    <source>
        <strain evidence="1">HS87</strain>
        <plasmid evidence="1">pHS87b</plasmid>
    </source>
</reference>
<dbReference type="AlphaFoldDB" id="A0A0G4ZJR2"/>
<dbReference type="RefSeq" id="WP_033936501.1">
    <property type="nucleotide sequence ID" value="NZ_BSAM01000001.1"/>
</dbReference>
<proteinExistence type="predicted"/>
<evidence type="ECO:0000313" key="1">
    <source>
        <dbReference type="EMBL" id="AKP49119.1"/>
    </source>
</evidence>
<dbReference type="EMBL" id="KR106191">
    <property type="protein sequence ID" value="AKP49119.1"/>
    <property type="molecule type" value="Genomic_DNA"/>
</dbReference>
<keyword evidence="1" id="KW-0614">Plasmid</keyword>
<name>A0A0G4ZJR2_PSEAI</name>
<protein>
    <submittedName>
        <fullName evidence="1">Uncharacterized protein</fullName>
    </submittedName>
</protein>
<geneLocation type="plasmid" evidence="1">
    <name>pHS87b</name>
</geneLocation>
<sequence>MTSLTPAQVIDNARQRIEAAQCREGLDVAWDQGLGALHTLLALGRIDLSTWRWHHADFDSRAELRAFALEQGGGQ</sequence>
<dbReference type="PATRIC" id="fig|287.2659.peg.1459"/>